<feature type="region of interest" description="Disordered" evidence="1">
    <location>
        <begin position="1"/>
        <end position="20"/>
    </location>
</feature>
<evidence type="ECO:0000313" key="3">
    <source>
        <dbReference type="Proteomes" id="UP000000493"/>
    </source>
</evidence>
<gene>
    <name evidence="2" type="ordered locus">Runsl_0323</name>
</gene>
<dbReference type="AlphaFoldDB" id="A0A7U3ZGJ3"/>
<reference evidence="3" key="1">
    <citation type="submission" date="2011-06" db="EMBL/GenBank/DDBJ databases">
        <title>The complete genome of chromosome of Runella slithyformis DSM 19594.</title>
        <authorList>
            <consortium name="US DOE Joint Genome Institute (JGI-PGF)"/>
            <person name="Lucas S."/>
            <person name="Han J."/>
            <person name="Lapidus A."/>
            <person name="Bruce D."/>
            <person name="Goodwin L."/>
            <person name="Pitluck S."/>
            <person name="Peters L."/>
            <person name="Kyrpides N."/>
            <person name="Mavromatis K."/>
            <person name="Ivanova N."/>
            <person name="Ovchinnikova G."/>
            <person name="Zhang X."/>
            <person name="Misra M."/>
            <person name="Detter J.C."/>
            <person name="Tapia R."/>
            <person name="Han C."/>
            <person name="Land M."/>
            <person name="Hauser L."/>
            <person name="Markowitz V."/>
            <person name="Cheng J.-F."/>
            <person name="Hugenholtz P."/>
            <person name="Woyke T."/>
            <person name="Wu D."/>
            <person name="Tindall B."/>
            <person name="Faehrich R."/>
            <person name="Brambilla E."/>
            <person name="Klenk H.-P."/>
            <person name="Eisen J.A."/>
        </authorList>
    </citation>
    <scope>NUCLEOTIDE SEQUENCE [LARGE SCALE GENOMIC DNA]</scope>
    <source>
        <strain evidence="3">ATCC 29530 / DSM 19594 / LMG 11500 / NCIMB 11436 / LSU 4</strain>
    </source>
</reference>
<reference evidence="2 3" key="2">
    <citation type="journal article" date="2012" name="Stand. Genomic Sci.">
        <title>Complete genome sequence of the aquatic bacterium Runella slithyformis type strain (LSU 4(T)).</title>
        <authorList>
            <person name="Copeland A."/>
            <person name="Zhang X."/>
            <person name="Misra M."/>
            <person name="Lapidus A."/>
            <person name="Nolan M."/>
            <person name="Lucas S."/>
            <person name="Deshpande S."/>
            <person name="Cheng J.F."/>
            <person name="Tapia R."/>
            <person name="Goodwin L.A."/>
            <person name="Pitluck S."/>
            <person name="Liolios K."/>
            <person name="Pagani I."/>
            <person name="Ivanova N."/>
            <person name="Mikhailova N."/>
            <person name="Pati A."/>
            <person name="Chen A."/>
            <person name="Palaniappan K."/>
            <person name="Land M."/>
            <person name="Hauser L."/>
            <person name="Pan C."/>
            <person name="Jeffries C.D."/>
            <person name="Detter J.C."/>
            <person name="Brambilla E.M."/>
            <person name="Rohde M."/>
            <person name="Djao O.D."/>
            <person name="Goker M."/>
            <person name="Sikorski J."/>
            <person name="Tindall B.J."/>
            <person name="Woyke T."/>
            <person name="Bristow J."/>
            <person name="Eisen J.A."/>
            <person name="Markowitz V."/>
            <person name="Hugenholtz P."/>
            <person name="Kyrpides N.C."/>
            <person name="Klenk H.P."/>
            <person name="Mavromatis K."/>
        </authorList>
    </citation>
    <scope>NUCLEOTIDE SEQUENCE [LARGE SCALE GENOMIC DNA]</scope>
    <source>
        <strain evidence="3">ATCC 29530 / DSM 19594 / LMG 11500 / NCIMB 11436 / LSU 4</strain>
    </source>
</reference>
<sequence>MANVNFANLNATSEQEGNPGGVRTLLVCEKQFISGVWPKKADTVTGEITTLPTMVAGAKFAAYDCPDGTVEISSEKQGDPGFQSYKHSIEYMLASFSKTIQAELAKKMNAGAVYIVEMNDGQYVVVGSSDNPIFTKQSFKGGKKGGDKRGFTLKGEQDGFMWDILPLQPSLVATLPIQPAA</sequence>
<protein>
    <submittedName>
        <fullName evidence="2">Uncharacterized protein</fullName>
    </submittedName>
</protein>
<name>A0A7U3ZGJ3_RUNSL</name>
<evidence type="ECO:0000256" key="1">
    <source>
        <dbReference type="SAM" id="MobiDB-lite"/>
    </source>
</evidence>
<proteinExistence type="predicted"/>
<keyword evidence="3" id="KW-1185">Reference proteome</keyword>
<feature type="compositionally biased region" description="Polar residues" evidence="1">
    <location>
        <begin position="1"/>
        <end position="16"/>
    </location>
</feature>
<dbReference type="RefSeq" id="WP_013926100.1">
    <property type="nucleotide sequence ID" value="NC_015703.1"/>
</dbReference>
<evidence type="ECO:0000313" key="2">
    <source>
        <dbReference type="EMBL" id="AEI46775.1"/>
    </source>
</evidence>
<dbReference type="EMBL" id="CP002859">
    <property type="protein sequence ID" value="AEI46775.1"/>
    <property type="molecule type" value="Genomic_DNA"/>
</dbReference>
<dbReference type="Proteomes" id="UP000000493">
    <property type="component" value="Chromosome"/>
</dbReference>
<organism evidence="2 3">
    <name type="scientific">Runella slithyformis (strain ATCC 29530 / DSM 19594 / LMG 11500 / NCIMB 11436 / LSU 4)</name>
    <dbReference type="NCBI Taxonomy" id="761193"/>
    <lineage>
        <taxon>Bacteria</taxon>
        <taxon>Pseudomonadati</taxon>
        <taxon>Bacteroidota</taxon>
        <taxon>Cytophagia</taxon>
        <taxon>Cytophagales</taxon>
        <taxon>Spirosomataceae</taxon>
        <taxon>Runella</taxon>
    </lineage>
</organism>
<accession>A0A7U3ZGJ3</accession>
<dbReference type="KEGG" id="rsi:Runsl_0323"/>